<organism evidence="3 4">
    <name type="scientific">Actinorhabdospora filicis</name>
    <dbReference type="NCBI Taxonomy" id="1785913"/>
    <lineage>
        <taxon>Bacteria</taxon>
        <taxon>Bacillati</taxon>
        <taxon>Actinomycetota</taxon>
        <taxon>Actinomycetes</taxon>
        <taxon>Micromonosporales</taxon>
        <taxon>Micromonosporaceae</taxon>
        <taxon>Actinorhabdospora</taxon>
    </lineage>
</organism>
<keyword evidence="2" id="KW-0560">Oxidoreductase</keyword>
<dbReference type="PANTHER" id="PTHR24320">
    <property type="entry name" value="RETINOL DEHYDROGENASE"/>
    <property type="match status" value="1"/>
</dbReference>
<dbReference type="Proteomes" id="UP001165079">
    <property type="component" value="Unassembled WGS sequence"/>
</dbReference>
<dbReference type="InterPro" id="IPR036291">
    <property type="entry name" value="NAD(P)-bd_dom_sf"/>
</dbReference>
<dbReference type="Pfam" id="PF00106">
    <property type="entry name" value="adh_short"/>
    <property type="match status" value="1"/>
</dbReference>
<dbReference type="GO" id="GO:0016491">
    <property type="term" value="F:oxidoreductase activity"/>
    <property type="evidence" value="ECO:0007669"/>
    <property type="project" value="UniProtKB-KW"/>
</dbReference>
<reference evidence="3" key="1">
    <citation type="submission" date="2023-03" db="EMBL/GenBank/DDBJ databases">
        <title>Actinorhabdospora filicis NBRC 111898.</title>
        <authorList>
            <person name="Ichikawa N."/>
            <person name="Sato H."/>
            <person name="Tonouchi N."/>
        </authorList>
    </citation>
    <scope>NUCLEOTIDE SEQUENCE</scope>
    <source>
        <strain evidence="3">NBRC 111898</strain>
    </source>
</reference>
<dbReference type="PRINTS" id="PR00081">
    <property type="entry name" value="GDHRDH"/>
</dbReference>
<name>A0A9W6SQF3_9ACTN</name>
<accession>A0A9W6SQF3</accession>
<dbReference type="Gene3D" id="3.40.50.720">
    <property type="entry name" value="NAD(P)-binding Rossmann-like Domain"/>
    <property type="match status" value="1"/>
</dbReference>
<dbReference type="SUPFAM" id="SSF51735">
    <property type="entry name" value="NAD(P)-binding Rossmann-fold domains"/>
    <property type="match status" value="1"/>
</dbReference>
<dbReference type="InterPro" id="IPR002347">
    <property type="entry name" value="SDR_fam"/>
</dbReference>
<dbReference type="NCBIfam" id="NF004845">
    <property type="entry name" value="PRK06196.1"/>
    <property type="match status" value="1"/>
</dbReference>
<comment type="similarity">
    <text evidence="1">Belongs to the short-chain dehydrogenases/reductases (SDR) family.</text>
</comment>
<sequence>MATTTPQAPVGSGFDRHSTAEDVLQGVDLGGKTVLLTGGYSGVGLATARALSAAGAAVIVPARRPEVARAALDGVPGAETAAMDLADLGAVTAFAGAFVDSGRRLDIVINCAAVMALPERTTTAAGWEIQFAVNHLGHHVLVNRLLPAINEGGRVVAASSGSHRRSGIRWDDVHFERGEYVKWLAYGQSKTANALFALHLDHLARDRGVRAFSAHPGMIPTPLQRHLSTEEHAAAGWVDADGNIINPNVKRPEQGASTQVWAATAAVLAGHGGVYCEDTEIAVPATPGQPGPGVAAWATDPEQAERLWAYSRELTGADAFA</sequence>
<keyword evidence="4" id="KW-1185">Reference proteome</keyword>
<evidence type="ECO:0000256" key="2">
    <source>
        <dbReference type="ARBA" id="ARBA00023002"/>
    </source>
</evidence>
<dbReference type="EMBL" id="BSTX01000003">
    <property type="protein sequence ID" value="GLZ80109.1"/>
    <property type="molecule type" value="Genomic_DNA"/>
</dbReference>
<comment type="caution">
    <text evidence="3">The sequence shown here is derived from an EMBL/GenBank/DDBJ whole genome shotgun (WGS) entry which is preliminary data.</text>
</comment>
<dbReference type="AlphaFoldDB" id="A0A9W6SQF3"/>
<dbReference type="PANTHER" id="PTHR24320:SF148">
    <property type="entry name" value="NAD(P)-BINDING ROSSMANN-FOLD SUPERFAMILY PROTEIN"/>
    <property type="match status" value="1"/>
</dbReference>
<evidence type="ECO:0000313" key="4">
    <source>
        <dbReference type="Proteomes" id="UP001165079"/>
    </source>
</evidence>
<evidence type="ECO:0000256" key="1">
    <source>
        <dbReference type="ARBA" id="ARBA00006484"/>
    </source>
</evidence>
<gene>
    <name evidence="3" type="ORF">Afil01_49160</name>
</gene>
<evidence type="ECO:0000313" key="3">
    <source>
        <dbReference type="EMBL" id="GLZ80109.1"/>
    </source>
</evidence>
<dbReference type="RefSeq" id="WP_285665234.1">
    <property type="nucleotide sequence ID" value="NZ_BSTX01000003.1"/>
</dbReference>
<proteinExistence type="inferred from homology"/>
<protein>
    <submittedName>
        <fullName evidence="3">Oxidoreductase</fullName>
    </submittedName>
</protein>